<organism evidence="1 2">
    <name type="scientific">Acinetobacter ursingii ANC 3649</name>
    <dbReference type="NCBI Taxonomy" id="1257043"/>
    <lineage>
        <taxon>Bacteria</taxon>
        <taxon>Pseudomonadati</taxon>
        <taxon>Pseudomonadota</taxon>
        <taxon>Gammaproteobacteria</taxon>
        <taxon>Moraxellales</taxon>
        <taxon>Moraxellaceae</taxon>
        <taxon>Acinetobacter</taxon>
    </lineage>
</organism>
<comment type="caution">
    <text evidence="1">The sequence shown here is derived from an EMBL/GenBank/DDBJ whole genome shotgun (WGS) entry which is preliminary data.</text>
</comment>
<accession>N9DEN8</accession>
<protein>
    <submittedName>
        <fullName evidence="1">Uncharacterized protein</fullName>
    </submittedName>
</protein>
<keyword evidence="2" id="KW-1185">Reference proteome</keyword>
<name>N9DEN8_9GAMM</name>
<gene>
    <name evidence="1" type="ORF">F942_02002</name>
</gene>
<dbReference type="Proteomes" id="UP000013276">
    <property type="component" value="Unassembled WGS sequence"/>
</dbReference>
<proteinExistence type="predicted"/>
<dbReference type="EMBL" id="APQC01000015">
    <property type="protein sequence ID" value="ENV79220.1"/>
    <property type="molecule type" value="Genomic_DNA"/>
</dbReference>
<reference evidence="1 2" key="1">
    <citation type="submission" date="2013-02" db="EMBL/GenBank/DDBJ databases">
        <title>The Genome Sequence of Acinetobacter ursingii NIPH ANC_3649.</title>
        <authorList>
            <consortium name="The Broad Institute Genome Sequencing Platform"/>
            <consortium name="The Broad Institute Genome Sequencing Center for Infectious Disease"/>
            <person name="Cerqueira G."/>
            <person name="Feldgarden M."/>
            <person name="Courvalin P."/>
            <person name="Perichon B."/>
            <person name="Grillot-Courvalin C."/>
            <person name="Clermont D."/>
            <person name="Rocha E."/>
            <person name="Yoon E.-J."/>
            <person name="Nemec A."/>
            <person name="Walker B."/>
            <person name="Young S.K."/>
            <person name="Zeng Q."/>
            <person name="Gargeya S."/>
            <person name="Fitzgerald M."/>
            <person name="Haas B."/>
            <person name="Abouelleil A."/>
            <person name="Alvarado L."/>
            <person name="Arachchi H.M."/>
            <person name="Berlin A.M."/>
            <person name="Chapman S.B."/>
            <person name="Dewar J."/>
            <person name="Goldberg J."/>
            <person name="Griggs A."/>
            <person name="Gujja S."/>
            <person name="Hansen M."/>
            <person name="Howarth C."/>
            <person name="Imamovic A."/>
            <person name="Larimer J."/>
            <person name="McCowan C."/>
            <person name="Murphy C."/>
            <person name="Neiman D."/>
            <person name="Pearson M."/>
            <person name="Priest M."/>
            <person name="Roberts A."/>
            <person name="Saif S."/>
            <person name="Shea T."/>
            <person name="Sisk P."/>
            <person name="Sykes S."/>
            <person name="Wortman J."/>
            <person name="Nusbaum C."/>
            <person name="Birren B."/>
        </authorList>
    </citation>
    <scope>NUCLEOTIDE SEQUENCE [LARGE SCALE GENOMIC DNA]</scope>
    <source>
        <strain evidence="1 2">ANC 3649</strain>
    </source>
</reference>
<dbReference type="AlphaFoldDB" id="N9DEN8"/>
<dbReference type="HOGENOM" id="CLU_3394697_0_0_6"/>
<evidence type="ECO:0000313" key="1">
    <source>
        <dbReference type="EMBL" id="ENV79220.1"/>
    </source>
</evidence>
<evidence type="ECO:0000313" key="2">
    <source>
        <dbReference type="Proteomes" id="UP000013276"/>
    </source>
</evidence>
<sequence length="31" mass="3529">MGGNFTTNYEKCIENKQTYALKKGIFNQSAE</sequence>